<organism evidence="2 3">
    <name type="scientific">Trichinella nativa</name>
    <dbReference type="NCBI Taxonomy" id="6335"/>
    <lineage>
        <taxon>Eukaryota</taxon>
        <taxon>Metazoa</taxon>
        <taxon>Ecdysozoa</taxon>
        <taxon>Nematoda</taxon>
        <taxon>Enoplea</taxon>
        <taxon>Dorylaimia</taxon>
        <taxon>Trichinellida</taxon>
        <taxon>Trichinellidae</taxon>
        <taxon>Trichinella</taxon>
    </lineage>
</organism>
<dbReference type="Proteomes" id="UP000243006">
    <property type="component" value="Unassembled WGS sequence"/>
</dbReference>
<feature type="transmembrane region" description="Helical" evidence="1">
    <location>
        <begin position="83"/>
        <end position="110"/>
    </location>
</feature>
<comment type="caution">
    <text evidence="2">The sequence shown here is derived from an EMBL/GenBank/DDBJ whole genome shotgun (WGS) entry which is preliminary data.</text>
</comment>
<accession>A0A1Y3EEL0</accession>
<protein>
    <submittedName>
        <fullName evidence="2">Uncharacterized protein</fullName>
    </submittedName>
</protein>
<gene>
    <name evidence="2" type="ORF">D917_09973</name>
</gene>
<dbReference type="AlphaFoldDB" id="A0A1Y3EEL0"/>
<evidence type="ECO:0000256" key="1">
    <source>
        <dbReference type="SAM" id="Phobius"/>
    </source>
</evidence>
<keyword evidence="1" id="KW-1133">Transmembrane helix</keyword>
<sequence length="135" mass="15321">MNIYFNIKILLIKPSIFQLFLPLFVELQNLQFFYNIKSSEQNFYFSLTNSAITASRSQLTTAPVVDRSTKTATLVLQTLGYSFWLAAGGAILQIAALFCSIICAILIFVIHSQQKRSNKPWQTSKMNNIHHNTTV</sequence>
<reference evidence="2 3" key="1">
    <citation type="submission" date="2015-04" db="EMBL/GenBank/DDBJ databases">
        <title>Draft genome of the roundworm Trichinella nativa.</title>
        <authorList>
            <person name="Mitreva M."/>
        </authorList>
    </citation>
    <scope>NUCLEOTIDE SEQUENCE [LARGE SCALE GENOMIC DNA]</scope>
    <source>
        <strain evidence="2 3">ISS45</strain>
    </source>
</reference>
<evidence type="ECO:0000313" key="3">
    <source>
        <dbReference type="Proteomes" id="UP000243006"/>
    </source>
</evidence>
<keyword evidence="1" id="KW-0812">Transmembrane</keyword>
<dbReference type="EMBL" id="LVZM01015903">
    <property type="protein sequence ID" value="OUC43140.1"/>
    <property type="molecule type" value="Genomic_DNA"/>
</dbReference>
<evidence type="ECO:0000313" key="2">
    <source>
        <dbReference type="EMBL" id="OUC43140.1"/>
    </source>
</evidence>
<proteinExistence type="predicted"/>
<name>A0A1Y3EEL0_9BILA</name>
<keyword evidence="1" id="KW-0472">Membrane</keyword>